<sequence>MKILASHRCFEVRQEIGWVEKRTVESSFDINLFEDGIAVKADKYPLESVWDVSYRKKGNFGFLYLHTSRGVRSYLIKEAPDDFINAYKKLKSDNPDLF</sequence>
<gene>
    <name evidence="1" type="ORF">AM592_20760</name>
</gene>
<proteinExistence type="predicted"/>
<dbReference type="EMBL" id="CP012600">
    <property type="protein sequence ID" value="ALC83680.1"/>
    <property type="molecule type" value="Genomic_DNA"/>
</dbReference>
<dbReference type="RefSeq" id="WP_053605543.1">
    <property type="nucleotide sequence ID" value="NZ_CP012600.1"/>
</dbReference>
<protein>
    <submittedName>
        <fullName evidence="1">Uncharacterized protein</fullName>
    </submittedName>
</protein>
<dbReference type="PATRIC" id="fig|1441095.3.peg.4594"/>
<dbReference type="AlphaFoldDB" id="A0A0M4FXI4"/>
<evidence type="ECO:0000313" key="2">
    <source>
        <dbReference type="Proteomes" id="UP000067625"/>
    </source>
</evidence>
<reference evidence="1 2" key="2">
    <citation type="journal article" date="2016" name="Int. J. Syst. Evol. Microbiol.">
        <title>Bacillus gobiensis sp. nov., isolated from a soil sample.</title>
        <authorList>
            <person name="Liu B."/>
            <person name="Liu G.H."/>
            <person name="Cetin S."/>
            <person name="Schumann P."/>
            <person name="Pan Z.Z."/>
            <person name="Chen Q.Q."/>
        </authorList>
    </citation>
    <scope>NUCLEOTIDE SEQUENCE [LARGE SCALE GENOMIC DNA]</scope>
    <source>
        <strain evidence="1 2">FJAT-4402</strain>
    </source>
</reference>
<dbReference type="STRING" id="1441095.AM592_20760"/>
<dbReference type="Proteomes" id="UP000067625">
    <property type="component" value="Chromosome"/>
</dbReference>
<reference evidence="2" key="1">
    <citation type="submission" date="2015-08" db="EMBL/GenBank/DDBJ databases">
        <title>Genome sequencing project for genomic taxonomy and phylogenomics of Bacillus-like bacteria.</title>
        <authorList>
            <person name="Liu B."/>
            <person name="Wang J."/>
            <person name="Zhu Y."/>
            <person name="Liu G."/>
            <person name="Chen Q."/>
            <person name="Chen Z."/>
            <person name="Lan J."/>
            <person name="Che J."/>
            <person name="Ge C."/>
            <person name="Shi H."/>
            <person name="Pan Z."/>
            <person name="Liu X."/>
        </authorList>
    </citation>
    <scope>NUCLEOTIDE SEQUENCE [LARGE SCALE GENOMIC DNA]</scope>
    <source>
        <strain evidence="2">FJAT-4402</strain>
    </source>
</reference>
<organism evidence="1 2">
    <name type="scientific">Bacillus gobiensis</name>
    <dbReference type="NCBI Taxonomy" id="1441095"/>
    <lineage>
        <taxon>Bacteria</taxon>
        <taxon>Bacillati</taxon>
        <taxon>Bacillota</taxon>
        <taxon>Bacilli</taxon>
        <taxon>Bacillales</taxon>
        <taxon>Bacillaceae</taxon>
        <taxon>Bacillus</taxon>
    </lineage>
</organism>
<name>A0A0M4FXI4_9BACI</name>
<evidence type="ECO:0000313" key="1">
    <source>
        <dbReference type="EMBL" id="ALC83680.1"/>
    </source>
</evidence>
<accession>A0A0M4FXI4</accession>
<dbReference type="OrthoDB" id="2691759at2"/>
<keyword evidence="2" id="KW-1185">Reference proteome</keyword>